<protein>
    <submittedName>
        <fullName evidence="1">Uncharacterized protein</fullName>
    </submittedName>
</protein>
<dbReference type="EMBL" id="BAAABX010000051">
    <property type="protein sequence ID" value="GAA0420443.1"/>
    <property type="molecule type" value="Genomic_DNA"/>
</dbReference>
<evidence type="ECO:0000313" key="2">
    <source>
        <dbReference type="Proteomes" id="UP001500879"/>
    </source>
</evidence>
<comment type="caution">
    <text evidence="1">The sequence shown here is derived from an EMBL/GenBank/DDBJ whole genome shotgun (WGS) entry which is preliminary data.</text>
</comment>
<name>A0ABN0YY72_9ACTN</name>
<gene>
    <name evidence="1" type="ORF">GCM10010357_47210</name>
</gene>
<sequence length="84" mass="9336">MTGSARGATPKAQMLFMLSPCPGGIGRIPGKWGVWGQIGGEVEDLSGILRPSADERRCRRRKHVMDTMHRMMLNGLFRSHLAMQ</sequence>
<keyword evidence="2" id="KW-1185">Reference proteome</keyword>
<reference evidence="1 2" key="1">
    <citation type="journal article" date="2019" name="Int. J. Syst. Evol. Microbiol.">
        <title>The Global Catalogue of Microorganisms (GCM) 10K type strain sequencing project: providing services to taxonomists for standard genome sequencing and annotation.</title>
        <authorList>
            <consortium name="The Broad Institute Genomics Platform"/>
            <consortium name="The Broad Institute Genome Sequencing Center for Infectious Disease"/>
            <person name="Wu L."/>
            <person name="Ma J."/>
        </authorList>
    </citation>
    <scope>NUCLEOTIDE SEQUENCE [LARGE SCALE GENOMIC DNA]</scope>
    <source>
        <strain evidence="1 2">JCM 4788</strain>
    </source>
</reference>
<organism evidence="1 2">
    <name type="scientific">Streptomyces luteireticuli</name>
    <dbReference type="NCBI Taxonomy" id="173858"/>
    <lineage>
        <taxon>Bacteria</taxon>
        <taxon>Bacillati</taxon>
        <taxon>Actinomycetota</taxon>
        <taxon>Actinomycetes</taxon>
        <taxon>Kitasatosporales</taxon>
        <taxon>Streptomycetaceae</taxon>
        <taxon>Streptomyces</taxon>
    </lineage>
</organism>
<proteinExistence type="predicted"/>
<evidence type="ECO:0000313" key="1">
    <source>
        <dbReference type="EMBL" id="GAA0420443.1"/>
    </source>
</evidence>
<accession>A0ABN0YY72</accession>
<dbReference type="Proteomes" id="UP001500879">
    <property type="component" value="Unassembled WGS sequence"/>
</dbReference>